<dbReference type="OrthoDB" id="207675at2"/>
<dbReference type="PANTHER" id="PTHR42714:SF2">
    <property type="entry name" value="TRNA MODIFICATION GTPASE GTPBP3, MITOCHONDRIAL"/>
    <property type="match status" value="1"/>
</dbReference>
<keyword evidence="3" id="KW-1185">Reference proteome</keyword>
<dbReference type="RefSeq" id="WP_045778214.1">
    <property type="nucleotide sequence ID" value="NZ_LAJX01000027.1"/>
</dbReference>
<dbReference type="Pfam" id="PF01926">
    <property type="entry name" value="MMR_HSR1"/>
    <property type="match status" value="1"/>
</dbReference>
<dbReference type="GO" id="GO:0005737">
    <property type="term" value="C:cytoplasm"/>
    <property type="evidence" value="ECO:0007669"/>
    <property type="project" value="TreeGrafter"/>
</dbReference>
<dbReference type="GO" id="GO:0002098">
    <property type="term" value="P:tRNA wobble uridine modification"/>
    <property type="evidence" value="ECO:0007669"/>
    <property type="project" value="TreeGrafter"/>
</dbReference>
<dbReference type="Gene3D" id="3.40.50.300">
    <property type="entry name" value="P-loop containing nucleotide triphosphate hydrolases"/>
    <property type="match status" value="1"/>
</dbReference>
<dbReference type="EMBL" id="LAJX01000027">
    <property type="protein sequence ID" value="KJV07601.1"/>
    <property type="molecule type" value="Genomic_DNA"/>
</dbReference>
<dbReference type="InterPro" id="IPR027417">
    <property type="entry name" value="P-loop_NTPase"/>
</dbReference>
<evidence type="ECO:0000259" key="1">
    <source>
        <dbReference type="Pfam" id="PF01926"/>
    </source>
</evidence>
<sequence>MLEFIQLLKQRYQALLAQQVDEAGRQRCVQRIDQLHLTEAFIRKGELTQVKNQPVLQIAIIGPTQVGKSSVVNVLLNSDMAGVSPLAGYTVHAQGFCHLVNKADNQSLQRFFGRFQCLEVSALPKHRFDCYALTDVAGHSPYLPACVLWDTPDFDSIDSQTYREGVLRTIALADVVILVVSKEKYADQSVWDMMALLEDLHQPTFICLNKISEGSEDILLRSLQEKWRQVRSDAYPETILLSYQKLGGLPIWPEINRSLLTRLSVNINARKHNQYELSLVQKYSPGWLEPVNEELQALSEWQQLIDGLVKQALQSYQREFLDHPQHYETFQQALAELLTLLEIPGLAGLLTGARKVLVWPIKQLMKYAKKPAHLADTSQEVVLLNRLAEHLLIQLQDNILDNAERTKTGFWSKEFSSLVRSIRVDLLTEFSLAARNYHIEFQRDVEKTAHQLYDKLQEQPVVLNSLRATRVTADAAVIALTLHTGGIGVHDLVIAPAMLTVTSLLTESAIGGFIHKLEMQLKQQQLHHVKQKLFIEHMAKKLLSLPERIPATMHFNISTEQLKAFEQQLAEKHLTEKRHGLRIL</sequence>
<dbReference type="GO" id="GO:0030488">
    <property type="term" value="P:tRNA methylation"/>
    <property type="evidence" value="ECO:0007669"/>
    <property type="project" value="TreeGrafter"/>
</dbReference>
<dbReference type="AlphaFoldDB" id="A0A0F3ILK7"/>
<dbReference type="InterPro" id="IPR006073">
    <property type="entry name" value="GTP-bd"/>
</dbReference>
<reference evidence="2 3" key="2">
    <citation type="journal article" date="2016" name="Microb. Ecol.">
        <title>Genome Characteristics of a Novel Type I Methanotroph (Sn10-6) Isolated from a Flooded Indian Rice Field.</title>
        <authorList>
            <person name="Rahalkar M.C."/>
            <person name="Pandit P.S."/>
            <person name="Dhakephalkar P.K."/>
            <person name="Pore S."/>
            <person name="Arora P."/>
            <person name="Kapse N."/>
        </authorList>
    </citation>
    <scope>NUCLEOTIDE SEQUENCE [LARGE SCALE GENOMIC DNA]</scope>
    <source>
        <strain evidence="2 3">Sn10-6</strain>
    </source>
</reference>
<feature type="domain" description="G" evidence="1">
    <location>
        <begin position="57"/>
        <end position="210"/>
    </location>
</feature>
<comment type="caution">
    <text evidence="2">The sequence shown here is derived from an EMBL/GenBank/DDBJ whole genome shotgun (WGS) entry which is preliminary data.</text>
</comment>
<protein>
    <submittedName>
        <fullName evidence="2">GTP-binding protein</fullName>
    </submittedName>
</protein>
<name>A0A0F3ILK7_9GAMM</name>
<evidence type="ECO:0000313" key="2">
    <source>
        <dbReference type="EMBL" id="KJV07601.1"/>
    </source>
</evidence>
<dbReference type="GO" id="GO:0005525">
    <property type="term" value="F:GTP binding"/>
    <property type="evidence" value="ECO:0007669"/>
    <property type="project" value="InterPro"/>
</dbReference>
<evidence type="ECO:0000313" key="3">
    <source>
        <dbReference type="Proteomes" id="UP000033684"/>
    </source>
</evidence>
<gene>
    <name evidence="2" type="ORF">VZ94_03750</name>
</gene>
<reference evidence="3" key="1">
    <citation type="submission" date="2015-03" db="EMBL/GenBank/DDBJ databases">
        <title>Draft genome sequence of a novel methanotroph (Sn10-6) isolated from flooded ricefield rhizosphere in India.</title>
        <authorList>
            <person name="Pandit P.S."/>
            <person name="Pore S.D."/>
            <person name="Arora P."/>
            <person name="Kapse N.G."/>
            <person name="Dhakephalkar P.K."/>
            <person name="Rahalkar M.C."/>
        </authorList>
    </citation>
    <scope>NUCLEOTIDE SEQUENCE [LARGE SCALE GENOMIC DNA]</scope>
    <source>
        <strain evidence="3">Sn10-6</strain>
    </source>
</reference>
<accession>A0A0F3ILK7</accession>
<organism evidence="2 3">
    <name type="scientific">Methylocucumis oryzae</name>
    <dbReference type="NCBI Taxonomy" id="1632867"/>
    <lineage>
        <taxon>Bacteria</taxon>
        <taxon>Pseudomonadati</taxon>
        <taxon>Pseudomonadota</taxon>
        <taxon>Gammaproteobacteria</taxon>
        <taxon>Methylococcales</taxon>
        <taxon>Methylococcaceae</taxon>
        <taxon>Methylocucumis</taxon>
    </lineage>
</organism>
<dbReference type="Proteomes" id="UP000033684">
    <property type="component" value="Unassembled WGS sequence"/>
</dbReference>
<dbReference type="SUPFAM" id="SSF52540">
    <property type="entry name" value="P-loop containing nucleoside triphosphate hydrolases"/>
    <property type="match status" value="1"/>
</dbReference>
<dbReference type="PANTHER" id="PTHR42714">
    <property type="entry name" value="TRNA MODIFICATION GTPASE GTPBP3"/>
    <property type="match status" value="1"/>
</dbReference>
<dbReference type="PATRIC" id="fig|1632867.3.peg.3303"/>
<proteinExistence type="predicted"/>
<dbReference type="CDD" id="cd00882">
    <property type="entry name" value="Ras_like_GTPase"/>
    <property type="match status" value="1"/>
</dbReference>